<dbReference type="RefSeq" id="WP_251933249.1">
    <property type="nucleotide sequence ID" value="NZ_CP098747.1"/>
</dbReference>
<feature type="transmembrane region" description="Helical" evidence="1">
    <location>
        <begin position="153"/>
        <end position="174"/>
    </location>
</feature>
<evidence type="ECO:0000313" key="2">
    <source>
        <dbReference type="EMBL" id="USG60368.1"/>
    </source>
</evidence>
<organism evidence="2 3">
    <name type="scientific">Sneathiella marina</name>
    <dbReference type="NCBI Taxonomy" id="2950108"/>
    <lineage>
        <taxon>Bacteria</taxon>
        <taxon>Pseudomonadati</taxon>
        <taxon>Pseudomonadota</taxon>
        <taxon>Alphaproteobacteria</taxon>
        <taxon>Sneathiellales</taxon>
        <taxon>Sneathiellaceae</taxon>
        <taxon>Sneathiella</taxon>
    </lineage>
</organism>
<feature type="transmembrane region" description="Helical" evidence="1">
    <location>
        <begin position="236"/>
        <end position="258"/>
    </location>
</feature>
<keyword evidence="1" id="KW-0812">Transmembrane</keyword>
<evidence type="ECO:0000256" key="1">
    <source>
        <dbReference type="SAM" id="Phobius"/>
    </source>
</evidence>
<feature type="transmembrane region" description="Helical" evidence="1">
    <location>
        <begin position="55"/>
        <end position="78"/>
    </location>
</feature>
<feature type="transmembrane region" description="Helical" evidence="1">
    <location>
        <begin position="29"/>
        <end position="49"/>
    </location>
</feature>
<evidence type="ECO:0008006" key="4">
    <source>
        <dbReference type="Google" id="ProtNLM"/>
    </source>
</evidence>
<proteinExistence type="predicted"/>
<feature type="transmembrane region" description="Helical" evidence="1">
    <location>
        <begin position="180"/>
        <end position="200"/>
    </location>
</feature>
<feature type="transmembrane region" description="Helical" evidence="1">
    <location>
        <begin position="90"/>
        <end position="109"/>
    </location>
</feature>
<evidence type="ECO:0000313" key="3">
    <source>
        <dbReference type="Proteomes" id="UP001056291"/>
    </source>
</evidence>
<feature type="transmembrane region" description="Helical" evidence="1">
    <location>
        <begin position="6"/>
        <end position="22"/>
    </location>
</feature>
<keyword evidence="1" id="KW-0472">Membrane</keyword>
<feature type="transmembrane region" description="Helical" evidence="1">
    <location>
        <begin position="115"/>
        <end position="132"/>
    </location>
</feature>
<dbReference type="Proteomes" id="UP001056291">
    <property type="component" value="Chromosome"/>
</dbReference>
<sequence>MMMIFIKIVVTSAIVLGLSWLSERVGPRIAGIFAGLPLGIAVSLFFMGVEQGPEFASSASLSALGGLGASLVFCYVYWKFSSLLGAWNAVLTSVISITVFLLVAAALGLLPQNRWILTAVTVTITGIAIFLFRDIGKNDAGSRKEVKVTPTMLVIRAAVATAILLIITGLANVIGEKWAGLLSGFPITLYPVLLIVHVTYSKEEAHGIIKGFPYGIGSLIICALAASYLLVPLGVYWGMLASIALSTIYLAAAAAVMWKSIKGT</sequence>
<accession>A0ABY4W2N1</accession>
<feature type="transmembrane region" description="Helical" evidence="1">
    <location>
        <begin position="212"/>
        <end position="230"/>
    </location>
</feature>
<gene>
    <name evidence="2" type="ORF">NBZ79_14445</name>
</gene>
<reference evidence="2" key="1">
    <citation type="submission" date="2022-06" db="EMBL/GenBank/DDBJ databases">
        <title>Sneathiella actinostolidae sp. nov., isolated from a sea anemonein the Western Pacific Ocean.</title>
        <authorList>
            <person name="Wei M.J."/>
        </authorList>
    </citation>
    <scope>NUCLEOTIDE SEQUENCE</scope>
    <source>
        <strain evidence="2">PHK-P5</strain>
    </source>
</reference>
<protein>
    <recommendedName>
        <fullName evidence="4">DUF3147 family protein</fullName>
    </recommendedName>
</protein>
<name>A0ABY4W2N1_9PROT</name>
<dbReference type="EMBL" id="CP098747">
    <property type="protein sequence ID" value="USG60368.1"/>
    <property type="molecule type" value="Genomic_DNA"/>
</dbReference>
<keyword evidence="3" id="KW-1185">Reference proteome</keyword>
<keyword evidence="1" id="KW-1133">Transmembrane helix</keyword>